<comment type="caution">
    <text evidence="1">The sequence shown here is derived from an EMBL/GenBank/DDBJ whole genome shotgun (WGS) entry which is preliminary data.</text>
</comment>
<accession>A0ABT3MR22</accession>
<reference evidence="1 3" key="1">
    <citation type="submission" date="2022-10" db="EMBL/GenBank/DDBJ databases">
        <title>High-quality genome sequences of two octocoral-associated bacteria, Endozoicomonas euniceicola EF212 and Endozoicomonas gorgoniicola PS125.</title>
        <authorList>
            <person name="Chiou Y.-J."/>
            <person name="Chen Y.-H."/>
        </authorList>
    </citation>
    <scope>NUCLEOTIDE SEQUENCE [LARGE SCALE GENOMIC DNA]</scope>
    <source>
        <strain evidence="1 3">PS125</strain>
    </source>
</reference>
<evidence type="ECO:0000313" key="1">
    <source>
        <dbReference type="EMBL" id="MCW7551805.1"/>
    </source>
</evidence>
<dbReference type="RefSeq" id="WP_262566808.1">
    <property type="nucleotide sequence ID" value="NZ_JAPFCC010000001.1"/>
</dbReference>
<gene>
    <name evidence="1" type="ORF">NX722_03950</name>
    <name evidence="2" type="ORF">NX722_10070</name>
</gene>
<organism evidence="1 3">
    <name type="scientific">Endozoicomonas gorgoniicola</name>
    <dbReference type="NCBI Taxonomy" id="1234144"/>
    <lineage>
        <taxon>Bacteria</taxon>
        <taxon>Pseudomonadati</taxon>
        <taxon>Pseudomonadota</taxon>
        <taxon>Gammaproteobacteria</taxon>
        <taxon>Oceanospirillales</taxon>
        <taxon>Endozoicomonadaceae</taxon>
        <taxon>Endozoicomonas</taxon>
    </lineage>
</organism>
<dbReference type="NCBIfam" id="NF047331">
    <property type="entry name" value="phage_HTJ"/>
    <property type="match status" value="1"/>
</dbReference>
<evidence type="ECO:0000313" key="2">
    <source>
        <dbReference type="EMBL" id="MCW7552979.1"/>
    </source>
</evidence>
<name>A0ABT3MR22_9GAMM</name>
<dbReference type="EMBL" id="JAPFCC010000001">
    <property type="protein sequence ID" value="MCW7552979.1"/>
    <property type="molecule type" value="Genomic_DNA"/>
</dbReference>
<evidence type="ECO:0000313" key="3">
    <source>
        <dbReference type="Proteomes" id="UP001209854"/>
    </source>
</evidence>
<keyword evidence="3" id="KW-1185">Reference proteome</keyword>
<proteinExistence type="predicted"/>
<sequence>MITDAEYQALKRAVLLRETRTVEFEGRKVEYASFAEMERRLHAIERELIKQQKRPRQYGVYSGKGI</sequence>
<dbReference type="EMBL" id="JAPFCC010000001">
    <property type="protein sequence ID" value="MCW7551805.1"/>
    <property type="molecule type" value="Genomic_DNA"/>
</dbReference>
<protein>
    <submittedName>
        <fullName evidence="1">Uncharacterized protein</fullName>
    </submittedName>
</protein>
<dbReference type="Proteomes" id="UP001209854">
    <property type="component" value="Unassembled WGS sequence"/>
</dbReference>